<organism evidence="4 5">
    <name type="scientific">Teichococcus rhizosphaerae</name>
    <dbReference type="NCBI Taxonomy" id="1335062"/>
    <lineage>
        <taxon>Bacteria</taxon>
        <taxon>Pseudomonadati</taxon>
        <taxon>Pseudomonadota</taxon>
        <taxon>Alphaproteobacteria</taxon>
        <taxon>Acetobacterales</taxon>
        <taxon>Roseomonadaceae</taxon>
        <taxon>Roseomonas</taxon>
    </lineage>
</organism>
<comment type="similarity">
    <text evidence="2">Belongs to the bacterial solute-binding protein 5 family.</text>
</comment>
<dbReference type="Gene3D" id="3.40.190.10">
    <property type="entry name" value="Periplasmic binding protein-like II"/>
    <property type="match status" value="1"/>
</dbReference>
<accession>A0A2C7A814</accession>
<dbReference type="Proteomes" id="UP000223527">
    <property type="component" value="Unassembled WGS sequence"/>
</dbReference>
<reference evidence="4 5" key="1">
    <citation type="submission" date="2017-10" db="EMBL/GenBank/DDBJ databases">
        <authorList>
            <person name="Banno H."/>
            <person name="Chua N.-H."/>
        </authorList>
    </citation>
    <scope>NUCLEOTIDE SEQUENCE [LARGE SCALE GENOMIC DNA]</scope>
    <source>
        <strain evidence="4 5">YW11</strain>
    </source>
</reference>
<dbReference type="PIRSF" id="PIRSF002741">
    <property type="entry name" value="MppA"/>
    <property type="match status" value="1"/>
</dbReference>
<gene>
    <name evidence="4" type="ORF">CR162_19930</name>
</gene>
<sequence length="512" mass="54748">MTAAPLHRRSLLLAAAGLPALGRDVAAQPAADTFRVVTSNEINGLDPGRSGHVFARMQVAETLLGADDGGRPVPQLAREWSLSEDRLTWRFALRETARFHDGSPVTAEAVAACLERARAPGGLLGNAPIAAIAAEPGAVAIRTSRPFTPLTAFLAHYSTIILAPAAFEGQAVRAVIGSGPYRVAELLPPQRLEVERSAHWDGPTPAIGRAIYLAAGRGETRAAMAEGGQAELAAQLAPETVQRLRRNPRVLIDSRPIPRTRLIKLNCASPLFSDVRARRALSLALDRQGMASALLRSPVSSATQLFPPAMAEWHVPGLPPLRRDLREARRLLAGLGWQPGADGILRREGRPFSFTLRTFSDRPELPGLATAMQAQLREAGIEMKVAVVNSREIPAGHRDGTLEAGLMVRNFSLVPDPLGTLLQDYGPGGGDWGAMGWSSPELGGVLERLGETAEPAERAALRARASTILHEALPVIPVSWFELSTAISRRVAGLGVDPLELSFRIAGARWAD</sequence>
<dbReference type="InterPro" id="IPR030678">
    <property type="entry name" value="Peptide/Ni-bd"/>
</dbReference>
<comment type="subcellular location">
    <subcellularLocation>
        <location evidence="1">Periplasm</location>
    </subcellularLocation>
</comment>
<dbReference type="Pfam" id="PF00496">
    <property type="entry name" value="SBP_bac_5"/>
    <property type="match status" value="1"/>
</dbReference>
<dbReference type="GO" id="GO:0030288">
    <property type="term" value="C:outer membrane-bounded periplasmic space"/>
    <property type="evidence" value="ECO:0007669"/>
    <property type="project" value="UniProtKB-ARBA"/>
</dbReference>
<evidence type="ECO:0000313" key="5">
    <source>
        <dbReference type="Proteomes" id="UP000223527"/>
    </source>
</evidence>
<proteinExistence type="inferred from homology"/>
<dbReference type="OrthoDB" id="9773508at2"/>
<dbReference type="Gene3D" id="3.10.105.10">
    <property type="entry name" value="Dipeptide-binding Protein, Domain 3"/>
    <property type="match status" value="1"/>
</dbReference>
<dbReference type="GO" id="GO:0043190">
    <property type="term" value="C:ATP-binding cassette (ABC) transporter complex"/>
    <property type="evidence" value="ECO:0007669"/>
    <property type="project" value="InterPro"/>
</dbReference>
<name>A0A2C7A814_9PROT</name>
<evidence type="ECO:0000256" key="1">
    <source>
        <dbReference type="ARBA" id="ARBA00004418"/>
    </source>
</evidence>
<dbReference type="CDD" id="cd08490">
    <property type="entry name" value="PBP2_NikA_DppA_OppA_like_3"/>
    <property type="match status" value="1"/>
</dbReference>
<feature type="domain" description="Solute-binding protein family 5" evidence="3">
    <location>
        <begin position="72"/>
        <end position="429"/>
    </location>
</feature>
<keyword evidence="5" id="KW-1185">Reference proteome</keyword>
<evidence type="ECO:0000259" key="3">
    <source>
        <dbReference type="Pfam" id="PF00496"/>
    </source>
</evidence>
<dbReference type="AlphaFoldDB" id="A0A2C7A814"/>
<comment type="caution">
    <text evidence="4">The sequence shown here is derived from an EMBL/GenBank/DDBJ whole genome shotgun (WGS) entry which is preliminary data.</text>
</comment>
<dbReference type="InterPro" id="IPR000914">
    <property type="entry name" value="SBP_5_dom"/>
</dbReference>
<dbReference type="SUPFAM" id="SSF53850">
    <property type="entry name" value="Periplasmic binding protein-like II"/>
    <property type="match status" value="1"/>
</dbReference>
<dbReference type="PANTHER" id="PTHR30290">
    <property type="entry name" value="PERIPLASMIC BINDING COMPONENT OF ABC TRANSPORTER"/>
    <property type="match status" value="1"/>
</dbReference>
<dbReference type="EMBL" id="PDNU01000061">
    <property type="protein sequence ID" value="PHK93176.1"/>
    <property type="molecule type" value="Genomic_DNA"/>
</dbReference>
<dbReference type="InterPro" id="IPR039424">
    <property type="entry name" value="SBP_5"/>
</dbReference>
<protein>
    <submittedName>
        <fullName evidence="4">ABC transporter substrate-binding protein</fullName>
    </submittedName>
</protein>
<dbReference type="GO" id="GO:1904680">
    <property type="term" value="F:peptide transmembrane transporter activity"/>
    <property type="evidence" value="ECO:0007669"/>
    <property type="project" value="TreeGrafter"/>
</dbReference>
<dbReference type="GO" id="GO:0015833">
    <property type="term" value="P:peptide transport"/>
    <property type="evidence" value="ECO:0007669"/>
    <property type="project" value="TreeGrafter"/>
</dbReference>
<dbReference type="RefSeq" id="WP_099097260.1">
    <property type="nucleotide sequence ID" value="NZ_PDNU01000061.1"/>
</dbReference>
<evidence type="ECO:0000256" key="2">
    <source>
        <dbReference type="ARBA" id="ARBA00005695"/>
    </source>
</evidence>
<dbReference type="PANTHER" id="PTHR30290:SF83">
    <property type="entry name" value="ABC TRANSPORTER SUBSTRATE-BINDING PROTEIN"/>
    <property type="match status" value="1"/>
</dbReference>
<evidence type="ECO:0000313" key="4">
    <source>
        <dbReference type="EMBL" id="PHK93176.1"/>
    </source>
</evidence>